<dbReference type="EC" id="4.1.99.1" evidence="8"/>
<evidence type="ECO:0000256" key="5">
    <source>
        <dbReference type="ARBA" id="ARBA00023079"/>
    </source>
</evidence>
<evidence type="ECO:0000256" key="2">
    <source>
        <dbReference type="ARBA" id="ARBA00004662"/>
    </source>
</evidence>
<dbReference type="InterPro" id="IPR015421">
    <property type="entry name" value="PyrdxlP-dep_Trfase_major"/>
</dbReference>
<dbReference type="InterPro" id="IPR001597">
    <property type="entry name" value="ArAA_b-elim_lyase/Thr_aldolase"/>
</dbReference>
<gene>
    <name evidence="8" type="primary">tnaA</name>
    <name evidence="11" type="ORF">I6U51_04565</name>
</gene>
<dbReference type="Gene3D" id="3.40.640.10">
    <property type="entry name" value="Type I PLP-dependent aspartate aminotransferase-like (Major domain)"/>
    <property type="match status" value="1"/>
</dbReference>
<dbReference type="GO" id="GO:0009034">
    <property type="term" value="F:tryptophanase activity"/>
    <property type="evidence" value="ECO:0007669"/>
    <property type="project" value="UniProtKB-UniRule"/>
</dbReference>
<comment type="caution">
    <text evidence="11">The sequence shown here is derived from an EMBL/GenBank/DDBJ whole genome shotgun (WGS) entry which is preliminary data.</text>
</comment>
<dbReference type="Proteomes" id="UP000622687">
    <property type="component" value="Unassembled WGS sequence"/>
</dbReference>
<evidence type="ECO:0000259" key="10">
    <source>
        <dbReference type="Pfam" id="PF01212"/>
    </source>
</evidence>
<feature type="domain" description="Aromatic amino acid beta-eliminating lyase/threonine aldolase" evidence="10">
    <location>
        <begin position="48"/>
        <end position="425"/>
    </location>
</feature>
<dbReference type="InterPro" id="IPR015424">
    <property type="entry name" value="PyrdxlP-dep_Trfase"/>
</dbReference>
<keyword evidence="12" id="KW-1185">Reference proteome</keyword>
<keyword evidence="4 8" id="KW-0663">Pyridoxal phosphate</keyword>
<dbReference type="Pfam" id="PF01212">
    <property type="entry name" value="Beta_elim_lyase"/>
    <property type="match status" value="1"/>
</dbReference>
<dbReference type="HAMAP" id="MF_00544">
    <property type="entry name" value="Tryptophanase"/>
    <property type="match status" value="1"/>
</dbReference>
<evidence type="ECO:0000256" key="7">
    <source>
        <dbReference type="ARBA" id="ARBA00047962"/>
    </source>
</evidence>
<dbReference type="PROSITE" id="PS00853">
    <property type="entry name" value="BETA_ELIM_LYASE"/>
    <property type="match status" value="1"/>
</dbReference>
<evidence type="ECO:0000256" key="8">
    <source>
        <dbReference type="HAMAP-Rule" id="MF_00544"/>
    </source>
</evidence>
<proteinExistence type="inferred from homology"/>
<dbReference type="InterPro" id="IPR013440">
    <property type="entry name" value="TNase"/>
</dbReference>
<sequence length="460" mass="51613">MGVKYIPEPFRIKMVETIKVLSREEREEALKRAKYNMFYLAGEECYIDLLTDSGTNAMSQEQWAGVMRGDEAYAGSSSYYKLVDAGKDIFGYEYIQPVHQGRAAEKVLFPILLGEGKYSISNMHFDTTRAHVELSGARAIDCTVEEASDPSLRVPFKGNMDTEKLEKLILQYGPENIGVVVMTITNNSAGGQPVSLANVRETAAICKKYGILFNIDAARYAENAFFVKQREEECKNMSIKEIIKTMFSYADTFTMSAKKDTIVNMGGLLGVKEDTELFQKIKGRTISFEGFISYGGLSGRDLEALAIGLYEGLDENYLRYRIGQMEYLAGRLDDAGIAYQAPVGGHGVFIDAKAMFPHIPYYEFPGQALAIELYREAGIRTCDIGSYMLGNDPDTKKQLKADFEFTRLAIPRRVYTQAHIDIMADALIAIKERAASVKGYKITWEPPILRHFQAYLESIE</sequence>
<dbReference type="PIRSF" id="PIRSF001386">
    <property type="entry name" value="Trpase"/>
    <property type="match status" value="1"/>
</dbReference>
<dbReference type="InterPro" id="IPR018176">
    <property type="entry name" value="Tryptophanase_CS"/>
</dbReference>
<dbReference type="AlphaFoldDB" id="A0A934M5F9"/>
<protein>
    <recommendedName>
        <fullName evidence="8">Tryptophanase</fullName>
        <ecNumber evidence="8">4.1.99.1</ecNumber>
    </recommendedName>
    <alternativeName>
        <fullName evidence="8">L-tryptophan indole-lyase</fullName>
        <shortName evidence="8">TNase</shortName>
    </alternativeName>
</protein>
<accession>A0A934M5F9</accession>
<dbReference type="InterPro" id="IPR015422">
    <property type="entry name" value="PyrdxlP-dep_Trfase_small"/>
</dbReference>
<dbReference type="PANTHER" id="PTHR32325:SF4">
    <property type="entry name" value="TRYPTOPHANASE"/>
    <property type="match status" value="1"/>
</dbReference>
<evidence type="ECO:0000256" key="3">
    <source>
        <dbReference type="ARBA" id="ARBA00009721"/>
    </source>
</evidence>
<evidence type="ECO:0000313" key="12">
    <source>
        <dbReference type="Proteomes" id="UP000622687"/>
    </source>
</evidence>
<evidence type="ECO:0000256" key="4">
    <source>
        <dbReference type="ARBA" id="ARBA00022898"/>
    </source>
</evidence>
<comment type="subunit">
    <text evidence="8">Homotetramer.</text>
</comment>
<dbReference type="InterPro" id="IPR011166">
    <property type="entry name" value="Beta-eliminating_lyase"/>
</dbReference>
<reference evidence="11" key="1">
    <citation type="submission" date="2020-12" db="EMBL/GenBank/DDBJ databases">
        <title>Clostridium thailandense sp. nov., a novel acetogenic bacterium isolated from peat land soil in Thailand.</title>
        <authorList>
            <person name="Chaikitkaew S."/>
            <person name="Birkeland N.K."/>
        </authorList>
    </citation>
    <scope>NUCLEOTIDE SEQUENCE</scope>
    <source>
        <strain evidence="11">DSM 17425</strain>
    </source>
</reference>
<dbReference type="SUPFAM" id="SSF53383">
    <property type="entry name" value="PLP-dependent transferases"/>
    <property type="match status" value="1"/>
</dbReference>
<dbReference type="PANTHER" id="PTHR32325">
    <property type="entry name" value="BETA-ELIMINATING LYASE-LIKE PROTEIN-RELATED"/>
    <property type="match status" value="1"/>
</dbReference>
<evidence type="ECO:0000256" key="9">
    <source>
        <dbReference type="PIRSR" id="PIRSR611166-50"/>
    </source>
</evidence>
<comment type="cofactor">
    <cofactor evidence="1 8 9">
        <name>pyridoxal 5'-phosphate</name>
        <dbReference type="ChEBI" id="CHEBI:597326"/>
    </cofactor>
</comment>
<comment type="similarity">
    <text evidence="3 8">Belongs to the beta-eliminating lyase family.</text>
</comment>
<feature type="modified residue" description="N6-(pyridoxal phosphate)lysine" evidence="8 9">
    <location>
        <position position="259"/>
    </location>
</feature>
<dbReference type="NCBIfam" id="NF009709">
    <property type="entry name" value="PRK13238.1"/>
    <property type="match status" value="1"/>
</dbReference>
<evidence type="ECO:0000313" key="11">
    <source>
        <dbReference type="EMBL" id="MBI6871981.1"/>
    </source>
</evidence>
<keyword evidence="6 8" id="KW-0456">Lyase</keyword>
<dbReference type="EMBL" id="JAEEGB010000005">
    <property type="protein sequence ID" value="MBI6871981.1"/>
    <property type="molecule type" value="Genomic_DNA"/>
</dbReference>
<comment type="pathway">
    <text evidence="2 8">Amino-acid degradation; L-tryptophan degradation via pyruvate pathway; indole and pyruvate from L-tryptophan: step 1/1.</text>
</comment>
<keyword evidence="5 8" id="KW-0823">Tryptophan catabolism</keyword>
<evidence type="ECO:0000256" key="6">
    <source>
        <dbReference type="ARBA" id="ARBA00023239"/>
    </source>
</evidence>
<dbReference type="Gene3D" id="3.90.1150.10">
    <property type="entry name" value="Aspartate Aminotransferase, domain 1"/>
    <property type="match status" value="1"/>
</dbReference>
<comment type="catalytic activity">
    <reaction evidence="7 8">
        <text>L-tryptophan + H2O = indole + pyruvate + NH4(+)</text>
        <dbReference type="Rhea" id="RHEA:19553"/>
        <dbReference type="ChEBI" id="CHEBI:15361"/>
        <dbReference type="ChEBI" id="CHEBI:15377"/>
        <dbReference type="ChEBI" id="CHEBI:16881"/>
        <dbReference type="ChEBI" id="CHEBI:28938"/>
        <dbReference type="ChEBI" id="CHEBI:57912"/>
        <dbReference type="EC" id="4.1.99.1"/>
    </reaction>
</comment>
<dbReference type="RefSeq" id="WP_211141413.1">
    <property type="nucleotide sequence ID" value="NZ_JAEEGB010000005.1"/>
</dbReference>
<evidence type="ECO:0000256" key="1">
    <source>
        <dbReference type="ARBA" id="ARBA00001933"/>
    </source>
</evidence>
<organism evidence="11 12">
    <name type="scientific">Clostridium aciditolerans</name>
    <dbReference type="NCBI Taxonomy" id="339861"/>
    <lineage>
        <taxon>Bacteria</taxon>
        <taxon>Bacillati</taxon>
        <taxon>Bacillota</taxon>
        <taxon>Clostridia</taxon>
        <taxon>Eubacteriales</taxon>
        <taxon>Clostridiaceae</taxon>
        <taxon>Clostridium</taxon>
    </lineage>
</organism>
<name>A0A934M5F9_9CLOT</name>